<dbReference type="PANTHER" id="PTHR37841:SF1">
    <property type="entry name" value="DUF3298 DOMAIN-CONTAINING PROTEIN"/>
    <property type="match status" value="1"/>
</dbReference>
<dbReference type="EMBL" id="QLII01000001">
    <property type="protein sequence ID" value="RAI75915.1"/>
    <property type="molecule type" value="Genomic_DNA"/>
</dbReference>
<dbReference type="Pfam" id="PF14903">
    <property type="entry name" value="WG_beta_rep"/>
    <property type="match status" value="4"/>
</dbReference>
<dbReference type="InterPro" id="IPR032774">
    <property type="entry name" value="WG_beta_rep"/>
</dbReference>
<feature type="coiled-coil region" evidence="1">
    <location>
        <begin position="73"/>
        <end position="100"/>
    </location>
</feature>
<evidence type="ECO:0000256" key="1">
    <source>
        <dbReference type="SAM" id="Coils"/>
    </source>
</evidence>
<dbReference type="RefSeq" id="WP_111344839.1">
    <property type="nucleotide sequence ID" value="NZ_QLII01000001.1"/>
</dbReference>
<evidence type="ECO:0000313" key="3">
    <source>
        <dbReference type="Proteomes" id="UP000249016"/>
    </source>
</evidence>
<dbReference type="OrthoDB" id="2485468at2"/>
<accession>A0A327NMG5</accession>
<dbReference type="PANTHER" id="PTHR37841">
    <property type="entry name" value="GLR2918 PROTEIN"/>
    <property type="match status" value="1"/>
</dbReference>
<reference evidence="2 3" key="1">
    <citation type="submission" date="2018-06" db="EMBL/GenBank/DDBJ databases">
        <title>Spirosoma sp. HMF3257 Genome sequencing and assembly.</title>
        <authorList>
            <person name="Kang H."/>
            <person name="Cha I."/>
            <person name="Kim H."/>
            <person name="Kang J."/>
            <person name="Joh K."/>
        </authorList>
    </citation>
    <scope>NUCLEOTIDE SEQUENCE [LARGE SCALE GENOMIC DNA]</scope>
    <source>
        <strain evidence="2 3">HMF3257</strain>
    </source>
</reference>
<keyword evidence="3" id="KW-1185">Reference proteome</keyword>
<evidence type="ECO:0008006" key="4">
    <source>
        <dbReference type="Google" id="ProtNLM"/>
    </source>
</evidence>
<protein>
    <recommendedName>
        <fullName evidence="4">WG repeat-containing protein</fullName>
    </recommendedName>
</protein>
<dbReference type="AlphaFoldDB" id="A0A327NMG5"/>
<evidence type="ECO:0000313" key="2">
    <source>
        <dbReference type="EMBL" id="RAI75915.1"/>
    </source>
</evidence>
<proteinExistence type="predicted"/>
<keyword evidence="1" id="KW-0175">Coiled coil</keyword>
<comment type="caution">
    <text evidence="2">The sequence shown here is derived from an EMBL/GenBank/DDBJ whole genome shotgun (WGS) entry which is preliminary data.</text>
</comment>
<sequence>MRYLFVYWLLFWSYNISFGQNDKKYINNKCPYFNKLIQEIKSLSSNNNRKYALALNKLYALREYCPDGSLIIEKEIQDIISKMKKQKIDLEKQVKQNNKLISRFSFSHNRAWAYRNGKFAVINRIGDTLTSFQFDNPQSFSVNGTALAQKADKNYLIFNDGRVSEPFIYILPTNNSWYIIRGKNGVTFLDRKLNKVSNWDYYDKIFQSYPFFKVLKNDKWAIADKNGNLSTKLSFLELDEIYDKKSKEVKNNYIWCARALNGLWGLVNLKDTLILKAEYDEITTFKHGYANIKKNNKWGLVDSTGRIIVSPQSEKKVAFNSNGYFWIYKEKKWELINKNNKLILQRQFDLIDQSQEFTGGYIWVGIENKLAWIDSTGQLIDKQKFDLPDGDATGGYINNQGHKFNNGYAWIRKDGRWKLVNSKGDFAFDSTYINVQNFIEGYAWVEKTNKWGLINMKGEYIIKPQYDSAKRLGNGLNQVSINGQSKIIDNRNKIINLPERQPDTNLKSIFVLPFKKKVDFLDDLARINEYGEHFIINTKGEVIVDWELHNKQMTEKKSKIK</sequence>
<dbReference type="Proteomes" id="UP000249016">
    <property type="component" value="Unassembled WGS sequence"/>
</dbReference>
<name>A0A327NMG5_9BACT</name>
<organism evidence="2 3">
    <name type="scientific">Spirosoma telluris</name>
    <dbReference type="NCBI Taxonomy" id="2183553"/>
    <lineage>
        <taxon>Bacteria</taxon>
        <taxon>Pseudomonadati</taxon>
        <taxon>Bacteroidota</taxon>
        <taxon>Cytophagia</taxon>
        <taxon>Cytophagales</taxon>
        <taxon>Cytophagaceae</taxon>
        <taxon>Spirosoma</taxon>
    </lineage>
</organism>
<gene>
    <name evidence="2" type="ORF">HMF3257_20250</name>
</gene>